<keyword evidence="3" id="KW-1185">Reference proteome</keyword>
<dbReference type="Proteomes" id="UP001596112">
    <property type="component" value="Unassembled WGS sequence"/>
</dbReference>
<feature type="region of interest" description="Disordered" evidence="1">
    <location>
        <begin position="129"/>
        <end position="191"/>
    </location>
</feature>
<name>A0ABW1B4Q2_9ACTN</name>
<sequence length="191" mass="19271">MTVIPPVRSAGRRTPFGRMPKLVLGLVVLALLAAAVFAGAALRRSGAGPAEITFRISGYSDTVVLTVPGASRDGCAFSAKITTCTTTVQVSGEGRAHVRAGTAGAPPPSSVRLLYWGCGEGDGVASCTLTGSPRGSPVRVSTSDPKDEAARQRCADAVEAPEPESGAAVTRKVSARAGGRGPVRSLTTAGP</sequence>
<evidence type="ECO:0000313" key="2">
    <source>
        <dbReference type="EMBL" id="MFC5807663.1"/>
    </source>
</evidence>
<dbReference type="RefSeq" id="WP_272168266.1">
    <property type="nucleotide sequence ID" value="NZ_JAQOSL010000002.1"/>
</dbReference>
<evidence type="ECO:0000256" key="1">
    <source>
        <dbReference type="SAM" id="MobiDB-lite"/>
    </source>
</evidence>
<feature type="compositionally biased region" description="Basic and acidic residues" evidence="1">
    <location>
        <begin position="144"/>
        <end position="156"/>
    </location>
</feature>
<gene>
    <name evidence="2" type="ORF">ACFQGO_09095</name>
</gene>
<comment type="caution">
    <text evidence="2">The sequence shown here is derived from an EMBL/GenBank/DDBJ whole genome shotgun (WGS) entry which is preliminary data.</text>
</comment>
<accession>A0ABW1B4Q2</accession>
<evidence type="ECO:0000313" key="3">
    <source>
        <dbReference type="Proteomes" id="UP001596112"/>
    </source>
</evidence>
<feature type="compositionally biased region" description="Polar residues" evidence="1">
    <location>
        <begin position="129"/>
        <end position="143"/>
    </location>
</feature>
<dbReference type="EMBL" id="JBHSNZ010000005">
    <property type="protein sequence ID" value="MFC5807663.1"/>
    <property type="molecule type" value="Genomic_DNA"/>
</dbReference>
<proteinExistence type="predicted"/>
<protein>
    <submittedName>
        <fullName evidence="2">Uncharacterized protein</fullName>
    </submittedName>
</protein>
<reference evidence="3" key="1">
    <citation type="journal article" date="2019" name="Int. J. Syst. Evol. Microbiol.">
        <title>The Global Catalogue of Microorganisms (GCM) 10K type strain sequencing project: providing services to taxonomists for standard genome sequencing and annotation.</title>
        <authorList>
            <consortium name="The Broad Institute Genomics Platform"/>
            <consortium name="The Broad Institute Genome Sequencing Center for Infectious Disease"/>
            <person name="Wu L."/>
            <person name="Ma J."/>
        </authorList>
    </citation>
    <scope>NUCLEOTIDE SEQUENCE [LARGE SCALE GENOMIC DNA]</scope>
    <source>
        <strain evidence="3">JCM 9918</strain>
    </source>
</reference>
<organism evidence="2 3">
    <name type="scientific">Streptomyces heilongjiangensis</name>
    <dbReference type="NCBI Taxonomy" id="945052"/>
    <lineage>
        <taxon>Bacteria</taxon>
        <taxon>Bacillati</taxon>
        <taxon>Actinomycetota</taxon>
        <taxon>Actinomycetes</taxon>
        <taxon>Kitasatosporales</taxon>
        <taxon>Streptomycetaceae</taxon>
        <taxon>Streptomyces</taxon>
    </lineage>
</organism>